<keyword evidence="2" id="KW-1185">Reference proteome</keyword>
<gene>
    <name evidence="1" type="ORF">B0H17DRAFT_962868</name>
</gene>
<sequence>AEVPSLIILEIIHRMIRFDEELVFDCNGLLVTLRLRGIIYGGQGHFTSKFIDRNGVVWFHDGITTGRRCTRETELTSLADMMSLHG</sequence>
<dbReference type="AlphaFoldDB" id="A0AAD7FKF3"/>
<feature type="non-terminal residue" evidence="1">
    <location>
        <position position="1"/>
    </location>
</feature>
<evidence type="ECO:0000313" key="2">
    <source>
        <dbReference type="Proteomes" id="UP001221757"/>
    </source>
</evidence>
<name>A0AAD7FKF3_MYCRO</name>
<reference evidence="1" key="1">
    <citation type="submission" date="2023-03" db="EMBL/GenBank/DDBJ databases">
        <title>Massive genome expansion in bonnet fungi (Mycena s.s.) driven by repeated elements and novel gene families across ecological guilds.</title>
        <authorList>
            <consortium name="Lawrence Berkeley National Laboratory"/>
            <person name="Harder C.B."/>
            <person name="Miyauchi S."/>
            <person name="Viragh M."/>
            <person name="Kuo A."/>
            <person name="Thoen E."/>
            <person name="Andreopoulos B."/>
            <person name="Lu D."/>
            <person name="Skrede I."/>
            <person name="Drula E."/>
            <person name="Henrissat B."/>
            <person name="Morin E."/>
            <person name="Kohler A."/>
            <person name="Barry K."/>
            <person name="LaButti K."/>
            <person name="Morin E."/>
            <person name="Salamov A."/>
            <person name="Lipzen A."/>
            <person name="Mereny Z."/>
            <person name="Hegedus B."/>
            <person name="Baldrian P."/>
            <person name="Stursova M."/>
            <person name="Weitz H."/>
            <person name="Taylor A."/>
            <person name="Grigoriev I.V."/>
            <person name="Nagy L.G."/>
            <person name="Martin F."/>
            <person name="Kauserud H."/>
        </authorList>
    </citation>
    <scope>NUCLEOTIDE SEQUENCE</scope>
    <source>
        <strain evidence="1">CBHHK067</strain>
    </source>
</reference>
<evidence type="ECO:0000313" key="1">
    <source>
        <dbReference type="EMBL" id="KAJ7629546.1"/>
    </source>
</evidence>
<proteinExistence type="predicted"/>
<dbReference type="Proteomes" id="UP001221757">
    <property type="component" value="Unassembled WGS sequence"/>
</dbReference>
<protein>
    <submittedName>
        <fullName evidence="1">Uncharacterized protein</fullName>
    </submittedName>
</protein>
<comment type="caution">
    <text evidence="1">The sequence shown here is derived from an EMBL/GenBank/DDBJ whole genome shotgun (WGS) entry which is preliminary data.</text>
</comment>
<organism evidence="1 2">
    <name type="scientific">Mycena rosella</name>
    <name type="common">Pink bonnet</name>
    <name type="synonym">Agaricus rosellus</name>
    <dbReference type="NCBI Taxonomy" id="1033263"/>
    <lineage>
        <taxon>Eukaryota</taxon>
        <taxon>Fungi</taxon>
        <taxon>Dikarya</taxon>
        <taxon>Basidiomycota</taxon>
        <taxon>Agaricomycotina</taxon>
        <taxon>Agaricomycetes</taxon>
        <taxon>Agaricomycetidae</taxon>
        <taxon>Agaricales</taxon>
        <taxon>Marasmiineae</taxon>
        <taxon>Mycenaceae</taxon>
        <taxon>Mycena</taxon>
    </lineage>
</organism>
<dbReference type="EMBL" id="JARKIE010000543">
    <property type="protein sequence ID" value="KAJ7629546.1"/>
    <property type="molecule type" value="Genomic_DNA"/>
</dbReference>
<accession>A0AAD7FKF3</accession>